<evidence type="ECO:0000259" key="5">
    <source>
        <dbReference type="Pfam" id="PF00149"/>
    </source>
</evidence>
<organism evidence="6 7">
    <name type="scientific">Caulobacter segnis</name>
    <dbReference type="NCBI Taxonomy" id="88688"/>
    <lineage>
        <taxon>Bacteria</taxon>
        <taxon>Pseudomonadati</taxon>
        <taxon>Pseudomonadota</taxon>
        <taxon>Alphaproteobacteria</taxon>
        <taxon>Caulobacterales</taxon>
        <taxon>Caulobacteraceae</taxon>
        <taxon>Caulobacter</taxon>
    </lineage>
</organism>
<dbReference type="InterPro" id="IPR004843">
    <property type="entry name" value="Calcineurin-like_PHP"/>
</dbReference>
<dbReference type="Gene3D" id="3.60.21.10">
    <property type="match status" value="1"/>
</dbReference>
<dbReference type="PANTHER" id="PTHR42988">
    <property type="entry name" value="PHOSPHOHYDROLASE"/>
    <property type="match status" value="1"/>
</dbReference>
<evidence type="ECO:0000256" key="1">
    <source>
        <dbReference type="ARBA" id="ARBA00022723"/>
    </source>
</evidence>
<comment type="similarity">
    <text evidence="4">Belongs to the cyclic nucleotide phosphodiesterase class-III family.</text>
</comment>
<evidence type="ECO:0000256" key="2">
    <source>
        <dbReference type="ARBA" id="ARBA00022801"/>
    </source>
</evidence>
<reference evidence="6 7" key="1">
    <citation type="submission" date="2022-04" db="EMBL/GenBank/DDBJ databases">
        <title>Genome sequence of soybean root-associated Caulobacter segnis RL271.</title>
        <authorList>
            <person name="Longley R."/>
            <person name="Bonito G."/>
            <person name="Trigodet F."/>
            <person name="Crosson S."/>
            <person name="Fiebig A."/>
        </authorList>
    </citation>
    <scope>NUCLEOTIDE SEQUENCE [LARGE SCALE GENOMIC DNA]</scope>
    <source>
        <strain evidence="6 7">RL271</strain>
    </source>
</reference>
<keyword evidence="2" id="KW-0378">Hydrolase</keyword>
<evidence type="ECO:0000256" key="3">
    <source>
        <dbReference type="ARBA" id="ARBA00023004"/>
    </source>
</evidence>
<evidence type="ECO:0000313" key="7">
    <source>
        <dbReference type="Proteomes" id="UP001057520"/>
    </source>
</evidence>
<dbReference type="SUPFAM" id="SSF56300">
    <property type="entry name" value="Metallo-dependent phosphatases"/>
    <property type="match status" value="1"/>
</dbReference>
<gene>
    <name evidence="6" type="ORF">MZV50_01000</name>
</gene>
<dbReference type="PANTHER" id="PTHR42988:SF2">
    <property type="entry name" value="CYCLIC NUCLEOTIDE PHOSPHODIESTERASE CBUA0032-RELATED"/>
    <property type="match status" value="1"/>
</dbReference>
<sequence>MKLIQVSDIHFGGENKEAVEAATAWIIAAAPDLVIAAGDLTLDGKIPEFDAAATWLQRLPDPQIVVPGNHDTPFVGPRELWARFARGWGRFKDRFGDEDGAAWRTPGLTVASLNSARVAQIRWNWSKGAVSHGQVRRVVRELEAAPAGDLKVVVCHHPLMEILGGPMTAKVRGGVDAANRFVQAGADVILSGHIHLPFVTAIPFGDGKTQAVGSGTLSHRERGAAPGFNVIEIEPGCVRVAAMAYERGRFDVWRTWAFDRRG</sequence>
<protein>
    <submittedName>
        <fullName evidence="6">Metallophosphoesterase</fullName>
    </submittedName>
</protein>
<keyword evidence="7" id="KW-1185">Reference proteome</keyword>
<name>A0ABY4ZTQ9_9CAUL</name>
<dbReference type="InterPro" id="IPR050884">
    <property type="entry name" value="CNP_phosphodiesterase-III"/>
</dbReference>
<keyword evidence="3" id="KW-0408">Iron</keyword>
<proteinExistence type="inferred from homology"/>
<dbReference type="Pfam" id="PF00149">
    <property type="entry name" value="Metallophos"/>
    <property type="match status" value="1"/>
</dbReference>
<dbReference type="Proteomes" id="UP001057520">
    <property type="component" value="Chromosome"/>
</dbReference>
<dbReference type="EMBL" id="CP096040">
    <property type="protein sequence ID" value="USQ96212.1"/>
    <property type="molecule type" value="Genomic_DNA"/>
</dbReference>
<keyword evidence="1" id="KW-0479">Metal-binding</keyword>
<dbReference type="InterPro" id="IPR029052">
    <property type="entry name" value="Metallo-depent_PP-like"/>
</dbReference>
<evidence type="ECO:0000256" key="4">
    <source>
        <dbReference type="ARBA" id="ARBA00025742"/>
    </source>
</evidence>
<evidence type="ECO:0000313" key="6">
    <source>
        <dbReference type="EMBL" id="USQ96212.1"/>
    </source>
</evidence>
<feature type="domain" description="Calcineurin-like phosphoesterase" evidence="5">
    <location>
        <begin position="1"/>
        <end position="196"/>
    </location>
</feature>
<accession>A0ABY4ZTQ9</accession>